<evidence type="ECO:0000313" key="4">
    <source>
        <dbReference type="Proteomes" id="UP001642502"/>
    </source>
</evidence>
<dbReference type="Proteomes" id="UP001642502">
    <property type="component" value="Unassembled WGS sequence"/>
</dbReference>
<sequence>MSQPPVQTSAPSQVRDLLANLQHQTAQFDAQVAQLSGTLDHWRLLGAEYEALAEEIKQARAKGQDTGVVAQQAEQDALVRIRRDFDGQLVDQETVCDLFGARVGQTITRSTEHIASAIGRRLDYVNQNIQAMEKRVKAVMDKLSALEAGGLTALLDGNSGVDQKGDPVKGYESGDAEGTVTDIVERLDDDDNVVDVQLHTPSQTQMHVLAALEKAGISELPAAGPLGEEMSAESAPEESGTLQREEKESTMTNDTRPTANLKPNTKSRSKGAATKSVSFADDGKISNYDEPPSSSSSKPQSFAAQRLENIIQSAKQQESAADASSYIYPEGEAEDDAALRREMLEYSRSEIGPIVAQLDIEEDLSDIDEGYDDDFYDDEFDEDEENEDENGRSRYSVIDDAYRERMRELERALGVQSLDTVSALPAAPVPNDIAESLGRIRVSGNGAALIPSDAKSADDQESTTATTLTSALREPTENFKTRVTKSDIGNKKVSFAQFVDVAPQSTESAPGLSVLAAEATPATAKPVVNPLCDVVERSDSSKGSAAPAPDAAAKPKGVSRFKKARLDGTGPDLQGLPRGPHQAPVRFLDQDHTVIPEGPAGKTHAEEVIERQSVTEPKEPHELDAGILMQEATTQYHRTRNRMIQQQGGFLKASETAVVPVGQEDGGRRISKFKAARLGNQFMTPQTGGSA</sequence>
<dbReference type="EMBL" id="CAWUON010000003">
    <property type="protein sequence ID" value="CAK7263471.1"/>
    <property type="molecule type" value="Genomic_DNA"/>
</dbReference>
<evidence type="ECO:0000313" key="3">
    <source>
        <dbReference type="EMBL" id="CAK7263471.1"/>
    </source>
</evidence>
<feature type="compositionally biased region" description="Low complexity" evidence="1">
    <location>
        <begin position="228"/>
        <end position="239"/>
    </location>
</feature>
<protein>
    <recommendedName>
        <fullName evidence="2">DUF3835 domain-containing protein</fullName>
    </recommendedName>
</protein>
<dbReference type="Pfam" id="PF13758">
    <property type="entry name" value="Prefoldin_3"/>
    <property type="match status" value="1"/>
</dbReference>
<feature type="compositionally biased region" description="Acidic residues" evidence="1">
    <location>
        <begin position="360"/>
        <end position="388"/>
    </location>
</feature>
<feature type="domain" description="DUF3835" evidence="2">
    <location>
        <begin position="605"/>
        <end position="678"/>
    </location>
</feature>
<feature type="region of interest" description="Disordered" evidence="1">
    <location>
        <begin position="360"/>
        <end position="393"/>
    </location>
</feature>
<accession>A0ABP0D761</accession>
<feature type="compositionally biased region" description="Polar residues" evidence="1">
    <location>
        <begin position="250"/>
        <end position="266"/>
    </location>
</feature>
<keyword evidence="4" id="KW-1185">Reference proteome</keyword>
<organism evidence="3 4">
    <name type="scientific">Sporothrix epigloea</name>
    <dbReference type="NCBI Taxonomy" id="1892477"/>
    <lineage>
        <taxon>Eukaryota</taxon>
        <taxon>Fungi</taxon>
        <taxon>Dikarya</taxon>
        <taxon>Ascomycota</taxon>
        <taxon>Pezizomycotina</taxon>
        <taxon>Sordariomycetes</taxon>
        <taxon>Sordariomycetidae</taxon>
        <taxon>Ophiostomatales</taxon>
        <taxon>Ophiostomataceae</taxon>
        <taxon>Sporothrix</taxon>
    </lineage>
</organism>
<gene>
    <name evidence="3" type="ORF">SEPCBS119000_000507</name>
</gene>
<feature type="region of interest" description="Disordered" evidence="1">
    <location>
        <begin position="597"/>
        <end position="618"/>
    </location>
</feature>
<dbReference type="Pfam" id="PF12927">
    <property type="entry name" value="DUF3835"/>
    <property type="match status" value="2"/>
</dbReference>
<name>A0ABP0D761_9PEZI</name>
<feature type="compositionally biased region" description="Low complexity" evidence="1">
    <location>
        <begin position="291"/>
        <end position="301"/>
    </location>
</feature>
<dbReference type="SUPFAM" id="SSF46579">
    <property type="entry name" value="Prefoldin"/>
    <property type="match status" value="1"/>
</dbReference>
<dbReference type="InterPro" id="IPR024325">
    <property type="entry name" value="DUF3835"/>
</dbReference>
<reference evidence="3 4" key="1">
    <citation type="submission" date="2024-01" db="EMBL/GenBank/DDBJ databases">
        <authorList>
            <person name="Allen C."/>
            <person name="Tagirdzhanova G."/>
        </authorList>
    </citation>
    <scope>NUCLEOTIDE SEQUENCE [LARGE SCALE GENOMIC DNA]</scope>
    <source>
        <strain evidence="3 4">CBS 119000</strain>
    </source>
</reference>
<feature type="compositionally biased region" description="Low complexity" evidence="1">
    <location>
        <begin position="541"/>
        <end position="556"/>
    </location>
</feature>
<proteinExistence type="predicted"/>
<comment type="caution">
    <text evidence="3">The sequence shown here is derived from an EMBL/GenBank/DDBJ whole genome shotgun (WGS) entry which is preliminary data.</text>
</comment>
<dbReference type="InterPro" id="IPR039553">
    <property type="entry name" value="Prefoldin-like"/>
</dbReference>
<evidence type="ECO:0000256" key="1">
    <source>
        <dbReference type="SAM" id="MobiDB-lite"/>
    </source>
</evidence>
<feature type="domain" description="DUF3835" evidence="2">
    <location>
        <begin position="549"/>
        <end position="566"/>
    </location>
</feature>
<evidence type="ECO:0000259" key="2">
    <source>
        <dbReference type="Pfam" id="PF12927"/>
    </source>
</evidence>
<feature type="region of interest" description="Disordered" evidence="1">
    <location>
        <begin position="538"/>
        <end position="578"/>
    </location>
</feature>
<feature type="region of interest" description="Disordered" evidence="1">
    <location>
        <begin position="222"/>
        <end position="302"/>
    </location>
</feature>